<accession>A0A7S3GEQ6</accession>
<name>A0A7S3GEQ6_9EUKA</name>
<evidence type="ECO:0000313" key="2">
    <source>
        <dbReference type="EMBL" id="CAE0264037.1"/>
    </source>
</evidence>
<keyword evidence="1" id="KW-0472">Membrane</keyword>
<organism evidence="2">
    <name type="scientific">Palpitomonas bilix</name>
    <dbReference type="NCBI Taxonomy" id="652834"/>
    <lineage>
        <taxon>Eukaryota</taxon>
        <taxon>Eukaryota incertae sedis</taxon>
    </lineage>
</organism>
<keyword evidence="1" id="KW-0812">Transmembrane</keyword>
<reference evidence="2" key="1">
    <citation type="submission" date="2021-01" db="EMBL/GenBank/DDBJ databases">
        <authorList>
            <person name="Corre E."/>
            <person name="Pelletier E."/>
            <person name="Niang G."/>
            <person name="Scheremetjew M."/>
            <person name="Finn R."/>
            <person name="Kale V."/>
            <person name="Holt S."/>
            <person name="Cochrane G."/>
            <person name="Meng A."/>
            <person name="Brown T."/>
            <person name="Cohen L."/>
        </authorList>
    </citation>
    <scope>NUCLEOTIDE SEQUENCE</scope>
    <source>
        <strain evidence="2">NIES-2562</strain>
    </source>
</reference>
<dbReference type="EMBL" id="HBIB01040467">
    <property type="protein sequence ID" value="CAE0264037.1"/>
    <property type="molecule type" value="Transcribed_RNA"/>
</dbReference>
<gene>
    <name evidence="2" type="ORF">PBIL07802_LOCUS26340</name>
</gene>
<dbReference type="AlphaFoldDB" id="A0A7S3GEQ6"/>
<feature type="transmembrane region" description="Helical" evidence="1">
    <location>
        <begin position="6"/>
        <end position="26"/>
    </location>
</feature>
<keyword evidence="1" id="KW-1133">Transmembrane helix</keyword>
<protein>
    <submittedName>
        <fullName evidence="2">Uncharacterized protein</fullName>
    </submittedName>
</protein>
<sequence>MGRSTTISFTIFLILMLSTISFHGSLTTMRKFHTLLQALLMLFHCRVEATKHVKFFLKGYYNEDHTFFYKALWTIASDCVVATPDQKGEGTVWFQDRKSKQL</sequence>
<proteinExistence type="predicted"/>
<evidence type="ECO:0000256" key="1">
    <source>
        <dbReference type="SAM" id="Phobius"/>
    </source>
</evidence>